<accession>A0ABD6B2S5</accession>
<feature type="transmembrane region" description="Helical" evidence="6">
    <location>
        <begin position="90"/>
        <end position="110"/>
    </location>
</feature>
<organism evidence="7 8">
    <name type="scientific">Halolamina salina</name>
    <dbReference type="NCBI Taxonomy" id="1220023"/>
    <lineage>
        <taxon>Archaea</taxon>
        <taxon>Methanobacteriati</taxon>
        <taxon>Methanobacteriota</taxon>
        <taxon>Stenosarchaea group</taxon>
        <taxon>Halobacteria</taxon>
        <taxon>Halobacteriales</taxon>
        <taxon>Haloferacaceae</taxon>
    </lineage>
</organism>
<evidence type="ECO:0000256" key="6">
    <source>
        <dbReference type="SAM" id="Phobius"/>
    </source>
</evidence>
<dbReference type="GO" id="GO:0005886">
    <property type="term" value="C:plasma membrane"/>
    <property type="evidence" value="ECO:0007669"/>
    <property type="project" value="UniProtKB-SubCell"/>
</dbReference>
<evidence type="ECO:0000256" key="2">
    <source>
        <dbReference type="ARBA" id="ARBA00022475"/>
    </source>
</evidence>
<dbReference type="InterPro" id="IPR050833">
    <property type="entry name" value="Poly_Biosynth_Transport"/>
</dbReference>
<keyword evidence="3 6" id="KW-0812">Transmembrane</keyword>
<dbReference type="RefSeq" id="WP_379730562.1">
    <property type="nucleotide sequence ID" value="NZ_JBHSWZ010000008.1"/>
</dbReference>
<evidence type="ECO:0000313" key="8">
    <source>
        <dbReference type="Proteomes" id="UP001597111"/>
    </source>
</evidence>
<protein>
    <submittedName>
        <fullName evidence="7">Polysaccharide biosynthesis C-terminal domain-containing protein</fullName>
    </submittedName>
</protein>
<comment type="subcellular location">
    <subcellularLocation>
        <location evidence="1">Cell membrane</location>
        <topology evidence="1">Multi-pass membrane protein</topology>
    </subcellularLocation>
</comment>
<dbReference type="Pfam" id="PF13440">
    <property type="entry name" value="Polysacc_synt_3"/>
    <property type="match status" value="1"/>
</dbReference>
<feature type="transmembrane region" description="Helical" evidence="6">
    <location>
        <begin position="49"/>
        <end position="70"/>
    </location>
</feature>
<gene>
    <name evidence="7" type="ORF">ACFR9S_02775</name>
</gene>
<evidence type="ECO:0000256" key="3">
    <source>
        <dbReference type="ARBA" id="ARBA00022692"/>
    </source>
</evidence>
<feature type="transmembrane region" description="Helical" evidence="6">
    <location>
        <begin position="291"/>
        <end position="309"/>
    </location>
</feature>
<feature type="transmembrane region" description="Helical" evidence="6">
    <location>
        <begin position="382"/>
        <end position="404"/>
    </location>
</feature>
<keyword evidence="8" id="KW-1185">Reference proteome</keyword>
<feature type="transmembrane region" description="Helical" evidence="6">
    <location>
        <begin position="119"/>
        <end position="141"/>
    </location>
</feature>
<name>A0ABD6B2S5_9EURY</name>
<comment type="caution">
    <text evidence="7">The sequence shown here is derived from an EMBL/GenBank/DDBJ whole genome shotgun (WGS) entry which is preliminary data.</text>
</comment>
<feature type="transmembrane region" description="Helical" evidence="6">
    <location>
        <begin position="20"/>
        <end position="37"/>
    </location>
</feature>
<keyword evidence="4 6" id="KW-1133">Transmembrane helix</keyword>
<evidence type="ECO:0000256" key="4">
    <source>
        <dbReference type="ARBA" id="ARBA00022989"/>
    </source>
</evidence>
<keyword evidence="5 6" id="KW-0472">Membrane</keyword>
<proteinExistence type="predicted"/>
<dbReference type="Proteomes" id="UP001597111">
    <property type="component" value="Unassembled WGS sequence"/>
</dbReference>
<feature type="transmembrane region" description="Helical" evidence="6">
    <location>
        <begin position="161"/>
        <end position="193"/>
    </location>
</feature>
<sequence>MPEEQSPADISPSGEATKATLAKFAMAAIGFAGNIYFARELGPNRIGGFYLFVAVAAFLGRPMAGMGAAVQKRASEAGTSMAESVGALGLFGAAWFVIVTAGTIIGRGWLQSYTGIDSVALFLVLYFATEMLFGTFVPVLQARGQIGFSNGMDALRSYIGIPIQLVLVTLGFGVPGLIVGLIAANVIAVPIAVRELGTALEKPSKRLVARVADYARFSVPNAVVGTAYGRFDTFLLGALLSQAVVGDYGVAARMTLPAIYVASSVSATTFVRVSEGHSRDEAVHEDVTNSLAFASVLSVPLFFGGAVVATPLVNVVYGSEYAGAAAFLVLLGLQRIFQSQTQALLKIVDGLNRPDYSLKLSAVALGINVPLGIVLVQRIGGVGVVIATVLVELFRYLGAWRFVAREVPEASVLTTTFLKQLLAGVVMGSVVYFLREWIDLVQPIELAILLTFGAVTYGCVLLLISQRVRATATEVALLTQRRLNML</sequence>
<dbReference type="PANTHER" id="PTHR30250:SF28">
    <property type="entry name" value="POLYSACCHARIDE BIOSYNTHESIS PROTEIN"/>
    <property type="match status" value="1"/>
</dbReference>
<dbReference type="PANTHER" id="PTHR30250">
    <property type="entry name" value="PST FAMILY PREDICTED COLANIC ACID TRANSPORTER"/>
    <property type="match status" value="1"/>
</dbReference>
<evidence type="ECO:0000256" key="5">
    <source>
        <dbReference type="ARBA" id="ARBA00023136"/>
    </source>
</evidence>
<reference evidence="7 8" key="1">
    <citation type="journal article" date="2019" name="Int. J. Syst. Evol. Microbiol.">
        <title>The Global Catalogue of Microorganisms (GCM) 10K type strain sequencing project: providing services to taxonomists for standard genome sequencing and annotation.</title>
        <authorList>
            <consortium name="The Broad Institute Genomics Platform"/>
            <consortium name="The Broad Institute Genome Sequencing Center for Infectious Disease"/>
            <person name="Wu L."/>
            <person name="Ma J."/>
        </authorList>
    </citation>
    <scope>NUCLEOTIDE SEQUENCE [LARGE SCALE GENOMIC DNA]</scope>
    <source>
        <strain evidence="7 8">CGMCC 1.12285</strain>
    </source>
</reference>
<feature type="transmembrane region" description="Helical" evidence="6">
    <location>
        <begin position="446"/>
        <end position="464"/>
    </location>
</feature>
<feature type="transmembrane region" description="Helical" evidence="6">
    <location>
        <begin position="416"/>
        <end position="434"/>
    </location>
</feature>
<keyword evidence="2" id="KW-1003">Cell membrane</keyword>
<evidence type="ECO:0000256" key="1">
    <source>
        <dbReference type="ARBA" id="ARBA00004651"/>
    </source>
</evidence>
<dbReference type="EMBL" id="JBHUDH010000022">
    <property type="protein sequence ID" value="MFD1525227.1"/>
    <property type="molecule type" value="Genomic_DNA"/>
</dbReference>
<dbReference type="AlphaFoldDB" id="A0ABD6B2S5"/>
<evidence type="ECO:0000313" key="7">
    <source>
        <dbReference type="EMBL" id="MFD1525227.1"/>
    </source>
</evidence>